<evidence type="ECO:0000313" key="3">
    <source>
        <dbReference type="EMBL" id="MBO0937162.1"/>
    </source>
</evidence>
<dbReference type="Proteomes" id="UP000664034">
    <property type="component" value="Unassembled WGS sequence"/>
</dbReference>
<dbReference type="InterPro" id="IPR013785">
    <property type="entry name" value="Aldolase_TIM"/>
</dbReference>
<dbReference type="SMART" id="SM01133">
    <property type="entry name" value="DeoC"/>
    <property type="match status" value="1"/>
</dbReference>
<dbReference type="GO" id="GO:0016052">
    <property type="term" value="P:carbohydrate catabolic process"/>
    <property type="evidence" value="ECO:0007669"/>
    <property type="project" value="TreeGrafter"/>
</dbReference>
<reference evidence="3" key="1">
    <citation type="submission" date="2021-03" db="EMBL/GenBank/DDBJ databases">
        <title>Fibrella sp. HMF5335 genome sequencing and assembly.</title>
        <authorList>
            <person name="Kang H."/>
            <person name="Kim H."/>
            <person name="Bae S."/>
            <person name="Joh K."/>
        </authorList>
    </citation>
    <scope>NUCLEOTIDE SEQUENCE</scope>
    <source>
        <strain evidence="3">HMF5335</strain>
    </source>
</reference>
<dbReference type="GO" id="GO:0009264">
    <property type="term" value="P:deoxyribonucleotide catabolic process"/>
    <property type="evidence" value="ECO:0007669"/>
    <property type="project" value="InterPro"/>
</dbReference>
<comment type="caution">
    <text evidence="3">The sequence shown here is derived from an EMBL/GenBank/DDBJ whole genome shotgun (WGS) entry which is preliminary data.</text>
</comment>
<dbReference type="Gene3D" id="3.20.20.70">
    <property type="entry name" value="Aldolase class I"/>
    <property type="match status" value="1"/>
</dbReference>
<name>A0A939K1H8_9BACT</name>
<keyword evidence="1" id="KW-0963">Cytoplasm</keyword>
<evidence type="ECO:0000256" key="1">
    <source>
        <dbReference type="ARBA" id="ARBA00022490"/>
    </source>
</evidence>
<dbReference type="PANTHER" id="PTHR10889">
    <property type="entry name" value="DEOXYRIBOSE-PHOSPHATE ALDOLASE"/>
    <property type="match status" value="1"/>
</dbReference>
<proteinExistence type="predicted"/>
<accession>A0A939K1H8</accession>
<dbReference type="RefSeq" id="WP_207364719.1">
    <property type="nucleotide sequence ID" value="NZ_JAFMYV010000005.1"/>
</dbReference>
<keyword evidence="2" id="KW-0704">Schiff base</keyword>
<dbReference type="AlphaFoldDB" id="A0A939K1H8"/>
<protein>
    <submittedName>
        <fullName evidence="3">Deoxyribose-phosphate aldolase</fullName>
    </submittedName>
</protein>
<keyword evidence="4" id="KW-1185">Reference proteome</keyword>
<dbReference type="InterPro" id="IPR011343">
    <property type="entry name" value="DeoC"/>
</dbReference>
<dbReference type="SUPFAM" id="SSF51569">
    <property type="entry name" value="Aldolase"/>
    <property type="match status" value="1"/>
</dbReference>
<dbReference type="EMBL" id="JAFMYV010000005">
    <property type="protein sequence ID" value="MBO0937162.1"/>
    <property type="molecule type" value="Genomic_DNA"/>
</dbReference>
<dbReference type="GO" id="GO:0005737">
    <property type="term" value="C:cytoplasm"/>
    <property type="evidence" value="ECO:0007669"/>
    <property type="project" value="InterPro"/>
</dbReference>
<dbReference type="PANTHER" id="PTHR10889:SF1">
    <property type="entry name" value="DEOXYRIBOSE-PHOSPHATE ALDOLASE"/>
    <property type="match status" value="1"/>
</dbReference>
<dbReference type="GO" id="GO:0004139">
    <property type="term" value="F:deoxyribose-phosphate aldolase activity"/>
    <property type="evidence" value="ECO:0007669"/>
    <property type="project" value="InterPro"/>
</dbReference>
<organism evidence="3 4">
    <name type="scientific">Fibrella rubiginis</name>
    <dbReference type="NCBI Taxonomy" id="2817060"/>
    <lineage>
        <taxon>Bacteria</taxon>
        <taxon>Pseudomonadati</taxon>
        <taxon>Bacteroidota</taxon>
        <taxon>Cytophagia</taxon>
        <taxon>Cytophagales</taxon>
        <taxon>Spirosomataceae</taxon>
        <taxon>Fibrella</taxon>
    </lineage>
</organism>
<gene>
    <name evidence="3" type="ORF">J2I47_11445</name>
</gene>
<evidence type="ECO:0000313" key="4">
    <source>
        <dbReference type="Proteomes" id="UP000664034"/>
    </source>
</evidence>
<sequence length="224" mass="24136">MNHLFPYIERTLLHPDVTIAEQYAALDEMHQLGLAGLVVAPFWVKKHRRELGDNHPATLSVAVGYPFGHGRTEIKQQELELAFTDGANAADVVLNTSALFSPTSVWIKIELAKLVAVAHARERPLTVVLESALLDETQLIKMIKTATDAGADGLKNATGAPIVPFGECAVHPFSLEKALAFREAVPRSVSVTICADGATEAEMEQLVAAGVNRLALRQPPLTSS</sequence>
<dbReference type="InterPro" id="IPR002915">
    <property type="entry name" value="DeoC/FbaB/LacD_aldolase"/>
</dbReference>
<evidence type="ECO:0000256" key="2">
    <source>
        <dbReference type="ARBA" id="ARBA00023270"/>
    </source>
</evidence>